<gene>
    <name evidence="1" type="ORF">KIPB_015689</name>
</gene>
<dbReference type="AlphaFoldDB" id="A0A391P491"/>
<comment type="caution">
    <text evidence="1">The sequence shown here is derived from an EMBL/GenBank/DDBJ whole genome shotgun (WGS) entry which is preliminary data.</text>
</comment>
<reference evidence="1 2" key="1">
    <citation type="journal article" date="2018" name="PLoS ONE">
        <title>The draft genome of Kipferlia bialata reveals reductive genome evolution in fornicate parasites.</title>
        <authorList>
            <person name="Tanifuji G."/>
            <person name="Takabayashi S."/>
            <person name="Kume K."/>
            <person name="Takagi M."/>
            <person name="Nakayama T."/>
            <person name="Kamikawa R."/>
            <person name="Inagaki Y."/>
            <person name="Hashimoto T."/>
        </authorList>
    </citation>
    <scope>NUCLEOTIDE SEQUENCE [LARGE SCALE GENOMIC DNA]</scope>
    <source>
        <strain evidence="1">NY0173</strain>
    </source>
</reference>
<keyword evidence="2" id="KW-1185">Reference proteome</keyword>
<evidence type="ECO:0000313" key="1">
    <source>
        <dbReference type="EMBL" id="GCA64899.1"/>
    </source>
</evidence>
<evidence type="ECO:0000313" key="2">
    <source>
        <dbReference type="Proteomes" id="UP000265618"/>
    </source>
</evidence>
<name>A0A391P491_9EUKA</name>
<accession>A0A391P491</accession>
<feature type="non-terminal residue" evidence="1">
    <location>
        <position position="1"/>
    </location>
</feature>
<sequence length="29" mass="3306">AHHGRIRILTAYCLLKVGREVFSLSKSHL</sequence>
<dbReference type="Proteomes" id="UP000265618">
    <property type="component" value="Unassembled WGS sequence"/>
</dbReference>
<protein>
    <submittedName>
        <fullName evidence="1">Uncharacterized protein</fullName>
    </submittedName>
</protein>
<organism evidence="1 2">
    <name type="scientific">Kipferlia bialata</name>
    <dbReference type="NCBI Taxonomy" id="797122"/>
    <lineage>
        <taxon>Eukaryota</taxon>
        <taxon>Metamonada</taxon>
        <taxon>Carpediemonas-like organisms</taxon>
        <taxon>Kipferlia</taxon>
    </lineage>
</organism>
<proteinExistence type="predicted"/>
<dbReference type="EMBL" id="BDIP01008982">
    <property type="protein sequence ID" value="GCA64899.1"/>
    <property type="molecule type" value="Genomic_DNA"/>
</dbReference>